<keyword evidence="9" id="KW-1185">Reference proteome</keyword>
<evidence type="ECO:0000259" key="7">
    <source>
        <dbReference type="Pfam" id="PF05154"/>
    </source>
</evidence>
<feature type="transmembrane region" description="Helical" evidence="6">
    <location>
        <begin position="20"/>
        <end position="38"/>
    </location>
</feature>
<feature type="transmembrane region" description="Helical" evidence="6">
    <location>
        <begin position="267"/>
        <end position="291"/>
    </location>
</feature>
<proteinExistence type="predicted"/>
<protein>
    <submittedName>
        <fullName evidence="8">TM2 domain-containing protein</fullName>
    </submittedName>
</protein>
<dbReference type="RefSeq" id="WP_244626275.1">
    <property type="nucleotide sequence ID" value="NZ_CP042905.2"/>
</dbReference>
<sequence length="308" mass="35498">MNTNKILTSTHEKVPKKTIIVFFFLNTAFFLFSSYFGIINIRLGPFLSPFLYQTIFIAYLFILNQSYAKKGVSEGFIKQINFILKILFPLTFLLGLIITFSHQDLFASITLIFLPIVVNFIVYLFWIKNYQWVFKQTSIFEQKLMELIQTEKVIQINQLAISCNIQPLKAKKKLLKKIREGYIIGQFDEIKWELHVGKDAFQNSSENYRHQDNSSLNTTSPPNFRPTTSSPNPLQSSDPQQNISGLLALVVGDLGVHKFYMGDTTLGIIYLCLSWTFIPGILSFIEGIMILTESKTDFEKRLSNIRNK</sequence>
<dbReference type="KEGG" id="psyt:DSAG12_03034"/>
<dbReference type="InterPro" id="IPR007829">
    <property type="entry name" value="TM2"/>
</dbReference>
<feature type="region of interest" description="Disordered" evidence="5">
    <location>
        <begin position="206"/>
        <end position="237"/>
    </location>
</feature>
<dbReference type="EMBL" id="CP042905">
    <property type="protein sequence ID" value="QEE17202.1"/>
    <property type="molecule type" value="Genomic_DNA"/>
</dbReference>
<accession>A0A5B9DDK3</accession>
<reference evidence="8 9" key="1">
    <citation type="journal article" date="2020" name="Nature">
        <title>Isolation of an archaeon at the prokaryote-eukaryote interface.</title>
        <authorList>
            <person name="Imachi H."/>
            <person name="Nobu M.K."/>
            <person name="Nakahara N."/>
            <person name="Morono Y."/>
            <person name="Ogawara M."/>
            <person name="Takaki Y."/>
            <person name="Takano Y."/>
            <person name="Uematsu K."/>
            <person name="Ikuta T."/>
            <person name="Ito M."/>
            <person name="Matsui Y."/>
            <person name="Miyazaki M."/>
            <person name="Murata K."/>
            <person name="Saito Y."/>
            <person name="Sakai S."/>
            <person name="Song C."/>
            <person name="Tasumi E."/>
            <person name="Yamanaka Y."/>
            <person name="Yamaguchi T."/>
            <person name="Kamagata Y."/>
            <person name="Tamaki H."/>
            <person name="Takai K."/>
        </authorList>
    </citation>
    <scope>NUCLEOTIDE SEQUENCE [LARGE SCALE GENOMIC DNA]</scope>
    <source>
        <strain evidence="8 9">MK-D1</strain>
    </source>
</reference>
<evidence type="ECO:0000256" key="6">
    <source>
        <dbReference type="SAM" id="Phobius"/>
    </source>
</evidence>
<reference evidence="8 9" key="2">
    <citation type="journal article" date="2024" name="Int. J. Syst. Evol. Microbiol.">
        <title>Promethearchaeum syntrophicum gen. nov., sp. nov., an anaerobic, obligately syntrophic archaeon, the first isolate of the lineage 'Asgard' archaea, and proposal of the new archaeal phylum Promethearchaeota phyl. nov. and kingdom Promethearchaeati regn. nov.</title>
        <authorList>
            <person name="Imachi H."/>
            <person name="Nobu M.K."/>
            <person name="Kato S."/>
            <person name="Takaki Y."/>
            <person name="Miyazaki M."/>
            <person name="Miyata M."/>
            <person name="Ogawara M."/>
            <person name="Saito Y."/>
            <person name="Sakai S."/>
            <person name="Tahara Y.O."/>
            <person name="Takano Y."/>
            <person name="Tasumi E."/>
            <person name="Uematsu K."/>
            <person name="Yoshimura T."/>
            <person name="Itoh T."/>
            <person name="Ohkuma M."/>
            <person name="Takai K."/>
        </authorList>
    </citation>
    <scope>NUCLEOTIDE SEQUENCE [LARGE SCALE GENOMIC DNA]</scope>
    <source>
        <strain evidence="8 9">MK-D1</strain>
    </source>
</reference>
<feature type="transmembrane region" description="Helical" evidence="6">
    <location>
        <begin position="80"/>
        <end position="100"/>
    </location>
</feature>
<feature type="transmembrane region" description="Helical" evidence="6">
    <location>
        <begin position="50"/>
        <end position="68"/>
    </location>
</feature>
<evidence type="ECO:0000313" key="9">
    <source>
        <dbReference type="Proteomes" id="UP000321408"/>
    </source>
</evidence>
<evidence type="ECO:0000313" key="8">
    <source>
        <dbReference type="EMBL" id="QEE17202.1"/>
    </source>
</evidence>
<feature type="domain" description="TM2" evidence="7">
    <location>
        <begin position="241"/>
        <end position="288"/>
    </location>
</feature>
<keyword evidence="3 6" id="KW-1133">Transmembrane helix</keyword>
<dbReference type="Pfam" id="PF05154">
    <property type="entry name" value="TM2"/>
    <property type="match status" value="1"/>
</dbReference>
<gene>
    <name evidence="8" type="ORF">DSAG12_03034</name>
</gene>
<name>A0A5B9DDK3_9ARCH</name>
<keyword evidence="4 6" id="KW-0472">Membrane</keyword>
<evidence type="ECO:0000256" key="2">
    <source>
        <dbReference type="ARBA" id="ARBA00022692"/>
    </source>
</evidence>
<evidence type="ECO:0000256" key="3">
    <source>
        <dbReference type="ARBA" id="ARBA00022989"/>
    </source>
</evidence>
<feature type="compositionally biased region" description="Polar residues" evidence="5">
    <location>
        <begin position="213"/>
        <end position="237"/>
    </location>
</feature>
<feature type="transmembrane region" description="Helical" evidence="6">
    <location>
        <begin position="106"/>
        <end position="126"/>
    </location>
</feature>
<comment type="subcellular location">
    <subcellularLocation>
        <location evidence="1">Membrane</location>
        <topology evidence="1">Multi-pass membrane protein</topology>
    </subcellularLocation>
</comment>
<dbReference type="GeneID" id="71760091"/>
<organism evidence="8 9">
    <name type="scientific">Promethearchaeum syntrophicum</name>
    <dbReference type="NCBI Taxonomy" id="2594042"/>
    <lineage>
        <taxon>Archaea</taxon>
        <taxon>Promethearchaeati</taxon>
        <taxon>Promethearchaeota</taxon>
        <taxon>Promethearchaeia</taxon>
        <taxon>Promethearchaeales</taxon>
        <taxon>Promethearchaeaceae</taxon>
        <taxon>Promethearchaeum</taxon>
    </lineage>
</organism>
<dbReference type="Proteomes" id="UP000321408">
    <property type="component" value="Chromosome"/>
</dbReference>
<evidence type="ECO:0000256" key="4">
    <source>
        <dbReference type="ARBA" id="ARBA00023136"/>
    </source>
</evidence>
<evidence type="ECO:0000256" key="1">
    <source>
        <dbReference type="ARBA" id="ARBA00004141"/>
    </source>
</evidence>
<dbReference type="GO" id="GO:0016020">
    <property type="term" value="C:membrane"/>
    <property type="evidence" value="ECO:0007669"/>
    <property type="project" value="UniProtKB-SubCell"/>
</dbReference>
<evidence type="ECO:0000256" key="5">
    <source>
        <dbReference type="SAM" id="MobiDB-lite"/>
    </source>
</evidence>
<dbReference type="AlphaFoldDB" id="A0A5B9DDK3"/>
<keyword evidence="2 6" id="KW-0812">Transmembrane</keyword>